<evidence type="ECO:0000259" key="18">
    <source>
        <dbReference type="Pfam" id="PF02880"/>
    </source>
</evidence>
<dbReference type="GO" id="GO:0006166">
    <property type="term" value="P:purine ribonucleoside salvage"/>
    <property type="evidence" value="ECO:0007669"/>
    <property type="project" value="TreeGrafter"/>
</dbReference>
<evidence type="ECO:0000256" key="6">
    <source>
        <dbReference type="ARBA" id="ARBA00012728"/>
    </source>
</evidence>
<dbReference type="PANTHER" id="PTHR45745:SF1">
    <property type="entry name" value="PHOSPHOGLUCOMUTASE 2B-RELATED"/>
    <property type="match status" value="1"/>
</dbReference>
<dbReference type="CDD" id="cd05799">
    <property type="entry name" value="PGM2"/>
    <property type="match status" value="1"/>
</dbReference>
<dbReference type="GO" id="GO:0000287">
    <property type="term" value="F:magnesium ion binding"/>
    <property type="evidence" value="ECO:0007669"/>
    <property type="project" value="InterPro"/>
</dbReference>
<dbReference type="Pfam" id="PF02880">
    <property type="entry name" value="PGM_PMM_III"/>
    <property type="match status" value="1"/>
</dbReference>
<dbReference type="SUPFAM" id="SSF55957">
    <property type="entry name" value="Phosphoglucomutase, C-terminal domain"/>
    <property type="match status" value="1"/>
</dbReference>
<dbReference type="InterPro" id="IPR016055">
    <property type="entry name" value="A-D-PHexomutase_a/b/a-I/II/III"/>
</dbReference>
<dbReference type="InterPro" id="IPR005845">
    <property type="entry name" value="A-D-PHexomutase_a/b/a-II"/>
</dbReference>
<dbReference type="InterPro" id="IPR005843">
    <property type="entry name" value="A-D-PHexomutase_C"/>
</dbReference>
<keyword evidence="20" id="KW-1185">Reference proteome</keyword>
<sequence>MTTIKNYELWLTDAYFDEDTRKELKDLQGNEKEIEDRFYKDLEFGTGGIRGIVGAGTNRMNKYTVGKATQGLANYIHKYGEEAKERGVVIAYDCRHMSREFCQEAALVLAANNIRAYIFDDLRSTPELSFAVRKLNTIAGIVITASHNPAEYNGYKVYWEDGAQITSEHALGIIEEIKKIYDIKDIYRLNKDIAISEGLLIIIGKEVDDEFIDAVKKQSLRPEVAKKIGDTFKIVYTPLHGTGSKPVKRVLKEMGFTNVIAVAEQDKPDPNFSTVKYPNPEERESFTHAINIAKKESAQLIIGTDPDCDRVGAVVKNNSGEFVVLTGNQTGALLVEYILEALKEKGKIPNNGTIIKTIVTSEMGAKIANEYGVKVFNTLTGFKYIGEKIKQFEESNQYEYILGYEESYGYLIGKHARDKDAVVSSMIICEMAAYYHSKGMTLYEALQLLYKKYGYYREDLKSITLEGKEGIEKIQNILQALRNEGVEYLGSYRVVATEDYLLQRRLNNKNKTEEVLNLPKSNVIKLILENGNWVALRPSGTEPKLKIYVGVEANNIKEADKLLKDLMNEMEFKVNT</sequence>
<organism evidence="19 20">
    <name type="scientific">Alkaliphilus pronyensis</name>
    <dbReference type="NCBI Taxonomy" id="1482732"/>
    <lineage>
        <taxon>Bacteria</taxon>
        <taxon>Bacillati</taxon>
        <taxon>Bacillota</taxon>
        <taxon>Clostridia</taxon>
        <taxon>Peptostreptococcales</taxon>
        <taxon>Natronincolaceae</taxon>
        <taxon>Alkaliphilus</taxon>
    </lineage>
</organism>
<dbReference type="Gene3D" id="3.30.310.50">
    <property type="entry name" value="Alpha-D-phosphohexomutase, C-terminal domain"/>
    <property type="match status" value="1"/>
</dbReference>
<evidence type="ECO:0000256" key="11">
    <source>
        <dbReference type="ARBA" id="ARBA00039995"/>
    </source>
</evidence>
<evidence type="ECO:0000256" key="8">
    <source>
        <dbReference type="ARBA" id="ARBA00022723"/>
    </source>
</evidence>
<evidence type="ECO:0000256" key="10">
    <source>
        <dbReference type="ARBA" id="ARBA00023235"/>
    </source>
</evidence>
<dbReference type="PRINTS" id="PR00509">
    <property type="entry name" value="PGMPMM"/>
</dbReference>
<proteinExistence type="inferred from homology"/>
<dbReference type="OrthoDB" id="9806956at2"/>
<feature type="domain" description="Alpha-D-phosphohexomutase alpha/beta/alpha" evidence="16">
    <location>
        <begin position="43"/>
        <end position="180"/>
    </location>
</feature>
<evidence type="ECO:0000256" key="12">
    <source>
        <dbReference type="ARBA" id="ARBA00041398"/>
    </source>
</evidence>
<dbReference type="InterPro" id="IPR036900">
    <property type="entry name" value="A-D-PHexomutase_C_sf"/>
</dbReference>
<accession>A0A6I0FU21</accession>
<keyword evidence="8 14" id="KW-0479">Metal-binding</keyword>
<dbReference type="Pfam" id="PF02879">
    <property type="entry name" value="PGM_PMM_II"/>
    <property type="match status" value="1"/>
</dbReference>
<dbReference type="PROSITE" id="PS00710">
    <property type="entry name" value="PGM_PMM"/>
    <property type="match status" value="1"/>
</dbReference>
<dbReference type="Proteomes" id="UP000432715">
    <property type="component" value="Unassembled WGS sequence"/>
</dbReference>
<evidence type="ECO:0000259" key="17">
    <source>
        <dbReference type="Pfam" id="PF02879"/>
    </source>
</evidence>
<keyword evidence="7" id="KW-0597">Phosphoprotein</keyword>
<keyword evidence="9 14" id="KW-0460">Magnesium</keyword>
<dbReference type="AlphaFoldDB" id="A0A6I0FU21"/>
<dbReference type="Gene3D" id="3.40.120.10">
    <property type="entry name" value="Alpha-D-Glucose-1,6-Bisphosphate, subunit A, domain 3"/>
    <property type="match status" value="3"/>
</dbReference>
<dbReference type="EC" id="5.4.2.2" evidence="6"/>
<evidence type="ECO:0000256" key="7">
    <source>
        <dbReference type="ARBA" id="ARBA00022553"/>
    </source>
</evidence>
<comment type="cofactor">
    <cofactor evidence="2">
        <name>Mg(2+)</name>
        <dbReference type="ChEBI" id="CHEBI:18420"/>
    </cofactor>
</comment>
<comment type="caution">
    <text evidence="19">The sequence shown here is derived from an EMBL/GenBank/DDBJ whole genome shotgun (WGS) entry which is preliminary data.</text>
</comment>
<dbReference type="PANTHER" id="PTHR45745">
    <property type="entry name" value="PHOSPHOMANNOMUTASE 45A"/>
    <property type="match status" value="1"/>
</dbReference>
<evidence type="ECO:0000256" key="9">
    <source>
        <dbReference type="ARBA" id="ARBA00022842"/>
    </source>
</evidence>
<reference evidence="19 20" key="1">
    <citation type="submission" date="2019-10" db="EMBL/GenBank/DDBJ databases">
        <title>Alkaliphilus serpentinus sp. nov. and Alkaliphilus pronyensis sp. nov., two novel anaerobic alkaliphilic species isolated from the serpentinized-hosted hydrothermal field of the Prony Bay (New Caledonia).</title>
        <authorList>
            <person name="Postec A."/>
        </authorList>
    </citation>
    <scope>NUCLEOTIDE SEQUENCE [LARGE SCALE GENOMIC DNA]</scope>
    <source>
        <strain evidence="19 20">LacV</strain>
    </source>
</reference>
<gene>
    <name evidence="19" type="ORF">F8154_00600</name>
</gene>
<dbReference type="GO" id="GO:0008973">
    <property type="term" value="F:phosphopentomutase activity"/>
    <property type="evidence" value="ECO:0007669"/>
    <property type="project" value="TreeGrafter"/>
</dbReference>
<comment type="catalytic activity">
    <reaction evidence="1">
        <text>alpha-D-glucose 1-phosphate = alpha-D-glucose 6-phosphate</text>
        <dbReference type="Rhea" id="RHEA:23536"/>
        <dbReference type="ChEBI" id="CHEBI:58225"/>
        <dbReference type="ChEBI" id="CHEBI:58601"/>
        <dbReference type="EC" id="5.4.2.2"/>
    </reaction>
</comment>
<comment type="pathway">
    <text evidence="3">Glycolipid metabolism; diglucosyl-diacylglycerol biosynthesis.</text>
</comment>
<name>A0A6I0FU21_9FIRM</name>
<comment type="similarity">
    <text evidence="5 14">Belongs to the phosphohexose mutase family.</text>
</comment>
<evidence type="ECO:0000256" key="5">
    <source>
        <dbReference type="ARBA" id="ARBA00010231"/>
    </source>
</evidence>
<feature type="domain" description="Alpha-D-phosphohexomutase C-terminal" evidence="15">
    <location>
        <begin position="501"/>
        <end position="551"/>
    </location>
</feature>
<evidence type="ECO:0000256" key="3">
    <source>
        <dbReference type="ARBA" id="ARBA00005164"/>
    </source>
</evidence>
<keyword evidence="10" id="KW-0413">Isomerase</keyword>
<feature type="domain" description="Alpha-D-phosphohexomutase alpha/beta/alpha" evidence="17">
    <location>
        <begin position="210"/>
        <end position="316"/>
    </location>
</feature>
<evidence type="ECO:0000256" key="4">
    <source>
        <dbReference type="ARBA" id="ARBA00005189"/>
    </source>
</evidence>
<dbReference type="GO" id="GO:0004614">
    <property type="term" value="F:phosphoglucomutase activity"/>
    <property type="evidence" value="ECO:0007669"/>
    <property type="project" value="UniProtKB-EC"/>
</dbReference>
<dbReference type="InterPro" id="IPR005841">
    <property type="entry name" value="Alpha-D-phosphohexomutase_SF"/>
</dbReference>
<evidence type="ECO:0000259" key="15">
    <source>
        <dbReference type="Pfam" id="PF00408"/>
    </source>
</evidence>
<evidence type="ECO:0000313" key="20">
    <source>
        <dbReference type="Proteomes" id="UP000432715"/>
    </source>
</evidence>
<dbReference type="InterPro" id="IPR005844">
    <property type="entry name" value="A-D-PHexomutase_a/b/a-I"/>
</dbReference>
<dbReference type="SUPFAM" id="SSF53738">
    <property type="entry name" value="Phosphoglucomutase, first 3 domains"/>
    <property type="match status" value="3"/>
</dbReference>
<dbReference type="InterPro" id="IPR016066">
    <property type="entry name" value="A-D-PHexomutase_CS"/>
</dbReference>
<dbReference type="GO" id="GO:0005975">
    <property type="term" value="P:carbohydrate metabolic process"/>
    <property type="evidence" value="ECO:0007669"/>
    <property type="project" value="InterPro"/>
</dbReference>
<comment type="pathway">
    <text evidence="4">Lipid metabolism.</text>
</comment>
<dbReference type="Pfam" id="PF02878">
    <property type="entry name" value="PGM_PMM_I"/>
    <property type="match status" value="1"/>
</dbReference>
<dbReference type="InterPro" id="IPR005846">
    <property type="entry name" value="A-D-PHexomutase_a/b/a-III"/>
</dbReference>
<dbReference type="Pfam" id="PF00408">
    <property type="entry name" value="PGM_PMM_IV"/>
    <property type="match status" value="1"/>
</dbReference>
<evidence type="ECO:0000256" key="13">
    <source>
        <dbReference type="ARBA" id="ARBA00041467"/>
    </source>
</evidence>
<protein>
    <recommendedName>
        <fullName evidence="11">Phosphoglucomutase</fullName>
        <ecNumber evidence="6">5.4.2.2</ecNumber>
    </recommendedName>
    <alternativeName>
        <fullName evidence="13">Alpha-phosphoglucomutase</fullName>
    </alternativeName>
    <alternativeName>
        <fullName evidence="12">Glucose phosphomutase</fullName>
    </alternativeName>
</protein>
<evidence type="ECO:0000259" key="16">
    <source>
        <dbReference type="Pfam" id="PF02878"/>
    </source>
</evidence>
<evidence type="ECO:0000256" key="14">
    <source>
        <dbReference type="RuleBase" id="RU004326"/>
    </source>
</evidence>
<evidence type="ECO:0000256" key="2">
    <source>
        <dbReference type="ARBA" id="ARBA00001946"/>
    </source>
</evidence>
<evidence type="ECO:0000256" key="1">
    <source>
        <dbReference type="ARBA" id="ARBA00000443"/>
    </source>
</evidence>
<dbReference type="EMBL" id="WBZC01000002">
    <property type="protein sequence ID" value="KAB3539724.1"/>
    <property type="molecule type" value="Genomic_DNA"/>
</dbReference>
<evidence type="ECO:0000313" key="19">
    <source>
        <dbReference type="EMBL" id="KAB3539724.1"/>
    </source>
</evidence>
<feature type="domain" description="Alpha-D-phosphohexomutase alpha/beta/alpha" evidence="18">
    <location>
        <begin position="327"/>
        <end position="453"/>
    </location>
</feature>